<gene>
    <name evidence="3" type="ORF">CBZ_12910</name>
</gene>
<name>A0A402DQ31_9CELL</name>
<feature type="compositionally biased region" description="Low complexity" evidence="1">
    <location>
        <begin position="60"/>
        <end position="79"/>
    </location>
</feature>
<feature type="region of interest" description="Disordered" evidence="1">
    <location>
        <begin position="53"/>
        <end position="90"/>
    </location>
</feature>
<dbReference type="AlphaFoldDB" id="A0A402DQ31"/>
<proteinExistence type="predicted"/>
<keyword evidence="4" id="KW-1185">Reference proteome</keyword>
<dbReference type="EMBL" id="BIMR01000082">
    <property type="protein sequence ID" value="GCE76235.1"/>
    <property type="molecule type" value="Genomic_DNA"/>
</dbReference>
<accession>A0A402DQ31</accession>
<evidence type="ECO:0000259" key="2">
    <source>
        <dbReference type="Pfam" id="PF19843"/>
    </source>
</evidence>
<evidence type="ECO:0000256" key="1">
    <source>
        <dbReference type="SAM" id="MobiDB-lite"/>
    </source>
</evidence>
<dbReference type="OrthoDB" id="5148029at2"/>
<sequence>MAGDLLSTDRAGPSHEVSDIGRFAAMLRRRTAQGAAAAALLTGLLALSACTGPGPQTTDPAPTTSGTHSASTPTPTPTADLSIPPERPAAMEAPSATGAAAAASYFMSLYEYAYTTGDTAGFEQMSDDDCDFCHSVLDDIRQSRAASSTEEGGGSTVTSAVGTEISPHEWYSATLRITQHASTRRDANGEVLVHDPEAEHDLYFALSWADEWWRVDDVDVLAPGTLTAP</sequence>
<evidence type="ECO:0000313" key="3">
    <source>
        <dbReference type="EMBL" id="GCE76235.1"/>
    </source>
</evidence>
<dbReference type="InterPro" id="IPR046281">
    <property type="entry name" value="DUF6318"/>
</dbReference>
<evidence type="ECO:0000313" key="4">
    <source>
        <dbReference type="Proteomes" id="UP000289954"/>
    </source>
</evidence>
<protein>
    <recommendedName>
        <fullName evidence="2">DUF6318 domain-containing protein</fullName>
    </recommendedName>
</protein>
<organism evidence="3 4">
    <name type="scientific">Cellulomonas biazotea</name>
    <dbReference type="NCBI Taxonomy" id="1709"/>
    <lineage>
        <taxon>Bacteria</taxon>
        <taxon>Bacillati</taxon>
        <taxon>Actinomycetota</taxon>
        <taxon>Actinomycetes</taxon>
        <taxon>Micrococcales</taxon>
        <taxon>Cellulomonadaceae</taxon>
        <taxon>Cellulomonas</taxon>
    </lineage>
</organism>
<dbReference type="Proteomes" id="UP000289954">
    <property type="component" value="Unassembled WGS sequence"/>
</dbReference>
<comment type="caution">
    <text evidence="3">The sequence shown here is derived from an EMBL/GenBank/DDBJ whole genome shotgun (WGS) entry which is preliminary data.</text>
</comment>
<reference evidence="3 4" key="1">
    <citation type="submission" date="2019-01" db="EMBL/GenBank/DDBJ databases">
        <title>Draft genome sequence of Cellulomonas takizawaensis strain TKZ-21.</title>
        <authorList>
            <person name="Yamamura H."/>
            <person name="Hayashi T."/>
            <person name="Hamada M."/>
            <person name="Serisawa Y."/>
            <person name="Matsuyama K."/>
            <person name="Nakagawa Y."/>
            <person name="Otoguro M."/>
            <person name="Yanagida F."/>
            <person name="Hayakawa M."/>
        </authorList>
    </citation>
    <scope>NUCLEOTIDE SEQUENCE [LARGE SCALE GENOMIC DNA]</scope>
    <source>
        <strain evidence="3 4">NBRC12680</strain>
    </source>
</reference>
<feature type="domain" description="DUF6318" evidence="2">
    <location>
        <begin position="85"/>
        <end position="218"/>
    </location>
</feature>
<dbReference type="Pfam" id="PF19843">
    <property type="entry name" value="DUF6318"/>
    <property type="match status" value="1"/>
</dbReference>
<dbReference type="RefSeq" id="WP_130780836.1">
    <property type="nucleotide sequence ID" value="NZ_BIMR01000082.1"/>
</dbReference>